<feature type="region of interest" description="Disordered" evidence="1">
    <location>
        <begin position="17"/>
        <end position="52"/>
    </location>
</feature>
<organism evidence="2 3">
    <name type="scientific">Rubus argutus</name>
    <name type="common">Southern blackberry</name>
    <dbReference type="NCBI Taxonomy" id="59490"/>
    <lineage>
        <taxon>Eukaryota</taxon>
        <taxon>Viridiplantae</taxon>
        <taxon>Streptophyta</taxon>
        <taxon>Embryophyta</taxon>
        <taxon>Tracheophyta</taxon>
        <taxon>Spermatophyta</taxon>
        <taxon>Magnoliopsida</taxon>
        <taxon>eudicotyledons</taxon>
        <taxon>Gunneridae</taxon>
        <taxon>Pentapetalae</taxon>
        <taxon>rosids</taxon>
        <taxon>fabids</taxon>
        <taxon>Rosales</taxon>
        <taxon>Rosaceae</taxon>
        <taxon>Rosoideae</taxon>
        <taxon>Rosoideae incertae sedis</taxon>
        <taxon>Rubus</taxon>
    </lineage>
</organism>
<comment type="caution">
    <text evidence="2">The sequence shown here is derived from an EMBL/GenBank/DDBJ whole genome shotgun (WGS) entry which is preliminary data.</text>
</comment>
<evidence type="ECO:0000256" key="1">
    <source>
        <dbReference type="SAM" id="MobiDB-lite"/>
    </source>
</evidence>
<gene>
    <name evidence="2" type="ORF">M0R45_007324</name>
</gene>
<keyword evidence="3" id="KW-1185">Reference proteome</keyword>
<evidence type="ECO:0000313" key="2">
    <source>
        <dbReference type="EMBL" id="KAK9941622.1"/>
    </source>
</evidence>
<dbReference type="Proteomes" id="UP001457282">
    <property type="component" value="Unassembled WGS sequence"/>
</dbReference>
<dbReference type="EMBL" id="JBEDUW010000002">
    <property type="protein sequence ID" value="KAK9941622.1"/>
    <property type="molecule type" value="Genomic_DNA"/>
</dbReference>
<feature type="compositionally biased region" description="Basic residues" evidence="1">
    <location>
        <begin position="17"/>
        <end position="31"/>
    </location>
</feature>
<sequence>MRGAAARLGLGIARDLKKQHPHTHPFPHIKKGSSCSATATATEENKKGGTGSDKSLYLYFTELIGRQYAHGRYFSGLRYPIRSIKLSYLLSPSSSSSIKVTEAVHTLKRTDRFRNWGCGPYGSQILLISAEPEATNLK</sequence>
<feature type="compositionally biased region" description="Polar residues" evidence="1">
    <location>
        <begin position="33"/>
        <end position="42"/>
    </location>
</feature>
<reference evidence="2 3" key="1">
    <citation type="journal article" date="2023" name="G3 (Bethesda)">
        <title>A chromosome-length genome assembly and annotation of blackberry (Rubus argutus, cv. 'Hillquist').</title>
        <authorList>
            <person name="Bruna T."/>
            <person name="Aryal R."/>
            <person name="Dudchenko O."/>
            <person name="Sargent D.J."/>
            <person name="Mead D."/>
            <person name="Buti M."/>
            <person name="Cavallini A."/>
            <person name="Hytonen T."/>
            <person name="Andres J."/>
            <person name="Pham M."/>
            <person name="Weisz D."/>
            <person name="Mascagni F."/>
            <person name="Usai G."/>
            <person name="Natali L."/>
            <person name="Bassil N."/>
            <person name="Fernandez G.E."/>
            <person name="Lomsadze A."/>
            <person name="Armour M."/>
            <person name="Olukolu B."/>
            <person name="Poorten T."/>
            <person name="Britton C."/>
            <person name="Davik J."/>
            <person name="Ashrafi H."/>
            <person name="Aiden E.L."/>
            <person name="Borodovsky M."/>
            <person name="Worthington M."/>
        </authorList>
    </citation>
    <scope>NUCLEOTIDE SEQUENCE [LARGE SCALE GENOMIC DNA]</scope>
    <source>
        <strain evidence="2">PI 553951</strain>
    </source>
</reference>
<accession>A0AAW1XXZ5</accession>
<dbReference type="AlphaFoldDB" id="A0AAW1XXZ5"/>
<protein>
    <submittedName>
        <fullName evidence="2">Uncharacterized protein</fullName>
    </submittedName>
</protein>
<name>A0AAW1XXZ5_RUBAR</name>
<proteinExistence type="predicted"/>
<evidence type="ECO:0000313" key="3">
    <source>
        <dbReference type="Proteomes" id="UP001457282"/>
    </source>
</evidence>